<dbReference type="GO" id="GO:0016740">
    <property type="term" value="F:transferase activity"/>
    <property type="evidence" value="ECO:0007669"/>
    <property type="project" value="UniProtKB-KW"/>
</dbReference>
<dbReference type="Proteomes" id="UP000269265">
    <property type="component" value="Unassembled WGS sequence"/>
</dbReference>
<accession>A0A426VAH3</accession>
<dbReference type="PANTHER" id="PTHR42695">
    <property type="entry name" value="GLUTAMINE AMIDOTRANSFERASE YLR126C-RELATED"/>
    <property type="match status" value="1"/>
</dbReference>
<evidence type="ECO:0000313" key="2">
    <source>
        <dbReference type="EMBL" id="RRS03872.1"/>
    </source>
</evidence>
<comment type="caution">
    <text evidence="2">The sequence shown here is derived from an EMBL/GenBank/DDBJ whole genome shotgun (WGS) entry which is preliminary data.</text>
</comment>
<organism evidence="2 3">
    <name type="scientific">Aquabacterium soli</name>
    <dbReference type="NCBI Taxonomy" id="2493092"/>
    <lineage>
        <taxon>Bacteria</taxon>
        <taxon>Pseudomonadati</taxon>
        <taxon>Pseudomonadota</taxon>
        <taxon>Betaproteobacteria</taxon>
        <taxon>Burkholderiales</taxon>
        <taxon>Aquabacterium</taxon>
    </lineage>
</organism>
<dbReference type="InterPro" id="IPR044992">
    <property type="entry name" value="ChyE-like"/>
</dbReference>
<dbReference type="OrthoDB" id="9813383at2"/>
<dbReference type="InterPro" id="IPR029062">
    <property type="entry name" value="Class_I_gatase-like"/>
</dbReference>
<keyword evidence="2" id="KW-0808">Transferase</keyword>
<protein>
    <submittedName>
        <fullName evidence="2">Type 1 glutamine amidotransferase</fullName>
    </submittedName>
</protein>
<name>A0A426VAH3_9BURK</name>
<reference evidence="2 3" key="1">
    <citation type="submission" date="2018-12" db="EMBL/GenBank/DDBJ databases">
        <title>The whole draft genome of Aquabacterium sp. SJQ9.</title>
        <authorList>
            <person name="Sun L."/>
            <person name="Gao X."/>
            <person name="Chen W."/>
            <person name="Huang K."/>
        </authorList>
    </citation>
    <scope>NUCLEOTIDE SEQUENCE [LARGE SCALE GENOMIC DNA]</scope>
    <source>
        <strain evidence="2 3">SJQ9</strain>
    </source>
</reference>
<dbReference type="PANTHER" id="PTHR42695:SF5">
    <property type="entry name" value="GLUTAMINE AMIDOTRANSFERASE YLR126C-RELATED"/>
    <property type="match status" value="1"/>
</dbReference>
<dbReference type="Gene3D" id="3.40.50.880">
    <property type="match status" value="1"/>
</dbReference>
<evidence type="ECO:0000259" key="1">
    <source>
        <dbReference type="Pfam" id="PF00117"/>
    </source>
</evidence>
<keyword evidence="2" id="KW-0315">Glutamine amidotransferase</keyword>
<dbReference type="GO" id="GO:0005829">
    <property type="term" value="C:cytosol"/>
    <property type="evidence" value="ECO:0007669"/>
    <property type="project" value="TreeGrafter"/>
</dbReference>
<gene>
    <name evidence="2" type="ORF">EIP75_13010</name>
</gene>
<sequence length="274" mass="29607">MRPVAIFQHDPHQRPGYLQAFLQSWHVPVVHFNPEMGDAVPLQARDFSGLVLLGSNRSVNDPLAWIAQEMALLRQALASDIPVLGHCFGGQLLARVMGAPVTRNPLPCIGWETLHVTPPAQALFGGATEAMAFNWHHETFAMPHGATRALFGTHCRNKGFTVGPHIGLQCHLEVTEDIVRDWCAAGAAELLAHRGPAVQAAEDIVAGLRDRLPRTREAAQRLYACWLAGVLQRQPHGVQAVLAMGRQALGAGACLPALVARTKRGSPDSRIGVV</sequence>
<keyword evidence="3" id="KW-1185">Reference proteome</keyword>
<dbReference type="PROSITE" id="PS51273">
    <property type="entry name" value="GATASE_TYPE_1"/>
    <property type="match status" value="1"/>
</dbReference>
<dbReference type="RefSeq" id="WP_125243712.1">
    <property type="nucleotide sequence ID" value="NZ_RSED01000009.1"/>
</dbReference>
<dbReference type="CDD" id="cd01741">
    <property type="entry name" value="GATase1_1"/>
    <property type="match status" value="1"/>
</dbReference>
<feature type="domain" description="Glutamine amidotransferase" evidence="1">
    <location>
        <begin position="43"/>
        <end position="175"/>
    </location>
</feature>
<dbReference type="SUPFAM" id="SSF52317">
    <property type="entry name" value="Class I glutamine amidotransferase-like"/>
    <property type="match status" value="1"/>
</dbReference>
<dbReference type="Pfam" id="PF00117">
    <property type="entry name" value="GATase"/>
    <property type="match status" value="1"/>
</dbReference>
<evidence type="ECO:0000313" key="3">
    <source>
        <dbReference type="Proteomes" id="UP000269265"/>
    </source>
</evidence>
<proteinExistence type="predicted"/>
<dbReference type="InterPro" id="IPR017926">
    <property type="entry name" value="GATASE"/>
</dbReference>
<dbReference type="EMBL" id="RSED01000009">
    <property type="protein sequence ID" value="RRS03872.1"/>
    <property type="molecule type" value="Genomic_DNA"/>
</dbReference>
<dbReference type="AlphaFoldDB" id="A0A426VAH3"/>